<organism evidence="10 11">
    <name type="scientific">Ascoidea rubescens DSM 1968</name>
    <dbReference type="NCBI Taxonomy" id="1344418"/>
    <lineage>
        <taxon>Eukaryota</taxon>
        <taxon>Fungi</taxon>
        <taxon>Dikarya</taxon>
        <taxon>Ascomycota</taxon>
        <taxon>Saccharomycotina</taxon>
        <taxon>Saccharomycetes</taxon>
        <taxon>Ascoideaceae</taxon>
        <taxon>Ascoidea</taxon>
    </lineage>
</organism>
<dbReference type="OrthoDB" id="437369at2759"/>
<name>A0A1D2VEG8_9ASCO</name>
<keyword evidence="4 8" id="KW-0732">Signal</keyword>
<comment type="similarity">
    <text evidence="2">Belongs to the prenylcysteine oxidase family.</text>
</comment>
<keyword evidence="7" id="KW-0325">Glycoprotein</keyword>
<protein>
    <recommendedName>
        <fullName evidence="9">Prenylcysteine lyase domain-containing protein</fullName>
    </recommendedName>
</protein>
<evidence type="ECO:0000256" key="3">
    <source>
        <dbReference type="ARBA" id="ARBA00022630"/>
    </source>
</evidence>
<dbReference type="GeneID" id="30968695"/>
<dbReference type="Pfam" id="PF07156">
    <property type="entry name" value="Prenylcys_lyase"/>
    <property type="match status" value="1"/>
</dbReference>
<dbReference type="PANTHER" id="PTHR15944:SF0">
    <property type="entry name" value="PRENYLCYSTEINE LYASE DOMAIN-CONTAINING PROTEIN"/>
    <property type="match status" value="1"/>
</dbReference>
<dbReference type="Pfam" id="PF13450">
    <property type="entry name" value="NAD_binding_8"/>
    <property type="match status" value="1"/>
</dbReference>
<dbReference type="Gene3D" id="3.50.50.60">
    <property type="entry name" value="FAD/NAD(P)-binding domain"/>
    <property type="match status" value="1"/>
</dbReference>
<reference evidence="11" key="1">
    <citation type="submission" date="2016-05" db="EMBL/GenBank/DDBJ databases">
        <title>Comparative genomics of biotechnologically important yeasts.</title>
        <authorList>
            <consortium name="DOE Joint Genome Institute"/>
            <person name="Riley R."/>
            <person name="Haridas S."/>
            <person name="Wolfe K.H."/>
            <person name="Lopes M.R."/>
            <person name="Hittinger C.T."/>
            <person name="Goker M."/>
            <person name="Salamov A."/>
            <person name="Wisecaver J."/>
            <person name="Long T.M."/>
            <person name="Aerts A.L."/>
            <person name="Barry K."/>
            <person name="Choi C."/>
            <person name="Clum A."/>
            <person name="Coughlan A.Y."/>
            <person name="Deshpande S."/>
            <person name="Douglass A.P."/>
            <person name="Hanson S.J."/>
            <person name="Klenk H.-P."/>
            <person name="Labutti K."/>
            <person name="Lapidus A."/>
            <person name="Lindquist E."/>
            <person name="Lipzen A."/>
            <person name="Meier-Kolthoff J.P."/>
            <person name="Ohm R.A."/>
            <person name="Otillar R.P."/>
            <person name="Pangilinan J."/>
            <person name="Peng Y."/>
            <person name="Rokas A."/>
            <person name="Rosa C.A."/>
            <person name="Scheuner C."/>
            <person name="Sibirny A.A."/>
            <person name="Slot J.C."/>
            <person name="Stielow J.B."/>
            <person name="Sun H."/>
            <person name="Kurtzman C.P."/>
            <person name="Blackwell M."/>
            <person name="Grigoriev I.V."/>
            <person name="Jeffries T.W."/>
        </authorList>
    </citation>
    <scope>NUCLEOTIDE SEQUENCE [LARGE SCALE GENOMIC DNA]</scope>
    <source>
        <strain evidence="11">DSM 1968</strain>
    </source>
</reference>
<accession>A0A1D2VEG8</accession>
<feature type="signal peptide" evidence="8">
    <location>
        <begin position="1"/>
        <end position="23"/>
    </location>
</feature>
<evidence type="ECO:0000313" key="10">
    <source>
        <dbReference type="EMBL" id="ODV59857.1"/>
    </source>
</evidence>
<sequence>MNLFNFLSNFSILLLFLFNFSLGRNTQNSKLSSTENTNFHQDLFNLNYENVGINSKHQINSTNPSINIAIIGSGAAGSSTAYYLNKFLSALNSNATNSTNSTTHLDHLSYNIKIFEKNDYVGGRAFKINYTYIDKDLDIINNIPVDIGGAIFTNDNLILSNAIKIFNLSTAASIDEDNSKIDHSFGIFNSSDPEKFVYLEYSSTNQFYNSIKFLRKFGLFSYIQLKYLLSDVISKFIEYFYKSGFPFDSLNHIIDKNSTNFIELTNLTTLDYLKNYKKIDNSNFLLQFCQSVIRSNYAQNINQIHSFVGLVSLSPLTANKIYHVTNGNNLIFEKFIQNSTSDLFLDTKVLNIENFYQNISLPNNKLKLTYLNNSINKIQNEVFDKVIIASPLEYLEFENDKTSNSNFIQNFYPDHQYVEFKDLFVTIFSSKKSAPNNPRFFGLINRRDFQIPTTILSIPSFSTDEDYYQNKEDFDDEAIGFEFYSIQILKYIPATEEYIYKVFSPNYISKFQLLPLFFPRNINNINFYYSKHWKAFPILTPIQKLDDFQNKFNKNLYYLNSMESLVSTLETSALSGANIAALIAKEYFKDAEFSLP</sequence>
<dbReference type="InterPro" id="IPR017046">
    <property type="entry name" value="Prenylcysteine_Oxase1"/>
</dbReference>
<dbReference type="Proteomes" id="UP000095038">
    <property type="component" value="Unassembled WGS sequence"/>
</dbReference>
<comment type="cofactor">
    <cofactor evidence="1">
        <name>FAD</name>
        <dbReference type="ChEBI" id="CHEBI:57692"/>
    </cofactor>
</comment>
<dbReference type="PANTHER" id="PTHR15944">
    <property type="entry name" value="FARNESYLCYSTEINE LYASE"/>
    <property type="match status" value="1"/>
</dbReference>
<dbReference type="STRING" id="1344418.A0A1D2VEG8"/>
<evidence type="ECO:0000256" key="8">
    <source>
        <dbReference type="SAM" id="SignalP"/>
    </source>
</evidence>
<dbReference type="GO" id="GO:0001735">
    <property type="term" value="F:prenylcysteine oxidase activity"/>
    <property type="evidence" value="ECO:0007669"/>
    <property type="project" value="InterPro"/>
</dbReference>
<gene>
    <name evidence="10" type="ORF">ASCRUDRAFT_9071</name>
</gene>
<dbReference type="RefSeq" id="XP_020046164.1">
    <property type="nucleotide sequence ID" value="XM_020195059.1"/>
</dbReference>
<evidence type="ECO:0000256" key="5">
    <source>
        <dbReference type="ARBA" id="ARBA00022827"/>
    </source>
</evidence>
<evidence type="ECO:0000259" key="9">
    <source>
        <dbReference type="Pfam" id="PF07156"/>
    </source>
</evidence>
<dbReference type="GO" id="GO:0030328">
    <property type="term" value="P:prenylcysteine catabolic process"/>
    <property type="evidence" value="ECO:0007669"/>
    <property type="project" value="InterPro"/>
</dbReference>
<dbReference type="SUPFAM" id="SSF51905">
    <property type="entry name" value="FAD/NAD(P)-binding domain"/>
    <property type="match status" value="1"/>
</dbReference>
<keyword evidence="11" id="KW-1185">Reference proteome</keyword>
<dbReference type="AlphaFoldDB" id="A0A1D2VEG8"/>
<evidence type="ECO:0000256" key="1">
    <source>
        <dbReference type="ARBA" id="ARBA00001974"/>
    </source>
</evidence>
<evidence type="ECO:0000313" key="11">
    <source>
        <dbReference type="Proteomes" id="UP000095038"/>
    </source>
</evidence>
<dbReference type="GO" id="GO:0030327">
    <property type="term" value="P:prenylated protein catabolic process"/>
    <property type="evidence" value="ECO:0007669"/>
    <property type="project" value="TreeGrafter"/>
</dbReference>
<keyword evidence="5" id="KW-0274">FAD</keyword>
<feature type="chain" id="PRO_5008910417" description="Prenylcysteine lyase domain-containing protein" evidence="8">
    <location>
        <begin position="24"/>
        <end position="596"/>
    </location>
</feature>
<evidence type="ECO:0000256" key="4">
    <source>
        <dbReference type="ARBA" id="ARBA00022729"/>
    </source>
</evidence>
<dbReference type="InterPro" id="IPR036188">
    <property type="entry name" value="FAD/NAD-bd_sf"/>
</dbReference>
<keyword evidence="3" id="KW-0285">Flavoprotein</keyword>
<evidence type="ECO:0000256" key="6">
    <source>
        <dbReference type="ARBA" id="ARBA00023002"/>
    </source>
</evidence>
<feature type="domain" description="Prenylcysteine lyase" evidence="9">
    <location>
        <begin position="203"/>
        <end position="590"/>
    </location>
</feature>
<evidence type="ECO:0000256" key="2">
    <source>
        <dbReference type="ARBA" id="ARBA00009967"/>
    </source>
</evidence>
<dbReference type="InterPro" id="IPR010795">
    <property type="entry name" value="Prenylcys_lyase"/>
</dbReference>
<evidence type="ECO:0000256" key="7">
    <source>
        <dbReference type="ARBA" id="ARBA00023180"/>
    </source>
</evidence>
<dbReference type="InParanoid" id="A0A1D2VEG8"/>
<proteinExistence type="inferred from homology"/>
<keyword evidence="6" id="KW-0560">Oxidoreductase</keyword>
<dbReference type="EMBL" id="KV454484">
    <property type="protein sequence ID" value="ODV59857.1"/>
    <property type="molecule type" value="Genomic_DNA"/>
</dbReference>